<accession>A0AAN6X0L2</accession>
<dbReference type="AlphaFoldDB" id="A0AAN6X0L2"/>
<keyword evidence="7" id="KW-1185">Reference proteome</keyword>
<evidence type="ECO:0000256" key="2">
    <source>
        <dbReference type="ARBA" id="ARBA00023315"/>
    </source>
</evidence>
<dbReference type="GO" id="GO:0006508">
    <property type="term" value="P:proteolysis"/>
    <property type="evidence" value="ECO:0007669"/>
    <property type="project" value="UniProtKB-KW"/>
</dbReference>
<keyword evidence="1" id="KW-0808">Transferase</keyword>
<dbReference type="InterPro" id="IPR037457">
    <property type="entry name" value="M28_QC"/>
</dbReference>
<dbReference type="PANTHER" id="PTHR12283">
    <property type="entry name" value="GLUTAMINYL-PEPTIDE CYCLOTRANSFERASE"/>
    <property type="match status" value="1"/>
</dbReference>
<dbReference type="GO" id="GO:0016603">
    <property type="term" value="F:glutaminyl-peptide cyclotransferase activity"/>
    <property type="evidence" value="ECO:0007669"/>
    <property type="project" value="InterPro"/>
</dbReference>
<sequence length="417" mass="45719">MPLLPFLLTAGLAAAYTPLSDSSLRKSSLFTSDTSSTFSTSSSSLDSLLAPILVPRVPGTPGHAAVQSHFISFFQQKLHKDWILEWHNSTSLTPATGKTQVPFSNLILRRDPPRTKSRPGDVSRLTLAAHYDSLYRPEGFIGAVDSAVPCALLLHTLESIDAALTKKWETTGDAGDGLEDEEKGVQVVLFDGEEAWVQWTDEDSLYGSRALADHWEKKYPPGSGTTHSTPLEAISLFLLLDLLGAADPTVQSFFEATHWAYQNMATVEARLRSAGLLETTPKKPFLFDSKKNAFNHGGYIQDDHVPFLQKGVNEILHIIPSPFPKVWHTMDDNGENLDGKTVRDWGRILNGFVAEWMDLEGFLELGEEKQKGSETSAAARRMVVPGFCFVQSLLSMRSMVGRGESGGGNGECSSVFM</sequence>
<comment type="caution">
    <text evidence="6">The sequence shown here is derived from an EMBL/GenBank/DDBJ whole genome shotgun (WGS) entry which is preliminary data.</text>
</comment>
<comment type="similarity">
    <text evidence="3">Belongs to the peptidase M28 family.</text>
</comment>
<reference evidence="6" key="1">
    <citation type="journal article" date="2023" name="Mol. Phylogenet. Evol.">
        <title>Genome-scale phylogeny and comparative genomics of the fungal order Sordariales.</title>
        <authorList>
            <person name="Hensen N."/>
            <person name="Bonometti L."/>
            <person name="Westerberg I."/>
            <person name="Brannstrom I.O."/>
            <person name="Guillou S."/>
            <person name="Cros-Aarteil S."/>
            <person name="Calhoun S."/>
            <person name="Haridas S."/>
            <person name="Kuo A."/>
            <person name="Mondo S."/>
            <person name="Pangilinan J."/>
            <person name="Riley R."/>
            <person name="LaButti K."/>
            <person name="Andreopoulos B."/>
            <person name="Lipzen A."/>
            <person name="Chen C."/>
            <person name="Yan M."/>
            <person name="Daum C."/>
            <person name="Ng V."/>
            <person name="Clum A."/>
            <person name="Steindorff A."/>
            <person name="Ohm R.A."/>
            <person name="Martin F."/>
            <person name="Silar P."/>
            <person name="Natvig D.O."/>
            <person name="Lalanne C."/>
            <person name="Gautier V."/>
            <person name="Ament-Velasquez S.L."/>
            <person name="Kruys A."/>
            <person name="Hutchinson M.I."/>
            <person name="Powell A.J."/>
            <person name="Barry K."/>
            <person name="Miller A.N."/>
            <person name="Grigoriev I.V."/>
            <person name="Debuchy R."/>
            <person name="Gladieux P."/>
            <person name="Hiltunen Thoren M."/>
            <person name="Johannesson H."/>
        </authorList>
    </citation>
    <scope>NUCLEOTIDE SEQUENCE</scope>
    <source>
        <strain evidence="6">PSN309</strain>
    </source>
</reference>
<reference evidence="6" key="2">
    <citation type="submission" date="2023-05" db="EMBL/GenBank/DDBJ databases">
        <authorList>
            <consortium name="Lawrence Berkeley National Laboratory"/>
            <person name="Steindorff A."/>
            <person name="Hensen N."/>
            <person name="Bonometti L."/>
            <person name="Westerberg I."/>
            <person name="Brannstrom I.O."/>
            <person name="Guillou S."/>
            <person name="Cros-Aarteil S."/>
            <person name="Calhoun S."/>
            <person name="Haridas S."/>
            <person name="Kuo A."/>
            <person name="Mondo S."/>
            <person name="Pangilinan J."/>
            <person name="Riley R."/>
            <person name="Labutti K."/>
            <person name="Andreopoulos B."/>
            <person name="Lipzen A."/>
            <person name="Chen C."/>
            <person name="Yanf M."/>
            <person name="Daum C."/>
            <person name="Ng V."/>
            <person name="Clum A."/>
            <person name="Ohm R."/>
            <person name="Martin F."/>
            <person name="Silar P."/>
            <person name="Natvig D."/>
            <person name="Lalanne C."/>
            <person name="Gautier V."/>
            <person name="Ament-Velasquez S.L."/>
            <person name="Kruys A."/>
            <person name="Hutchinson M.I."/>
            <person name="Powell A.J."/>
            <person name="Barry K."/>
            <person name="Miller A.N."/>
            <person name="Grigoriev I.V."/>
            <person name="Debuchy R."/>
            <person name="Gladieux P."/>
            <person name="Thoren M.H."/>
            <person name="Johannesson H."/>
        </authorList>
    </citation>
    <scope>NUCLEOTIDE SEQUENCE</scope>
    <source>
        <strain evidence="6">PSN309</strain>
    </source>
</reference>
<evidence type="ECO:0000313" key="7">
    <source>
        <dbReference type="Proteomes" id="UP001302126"/>
    </source>
</evidence>
<keyword evidence="2" id="KW-0012">Acyltransferase</keyword>
<evidence type="ECO:0000256" key="3">
    <source>
        <dbReference type="RuleBase" id="RU361240"/>
    </source>
</evidence>
<keyword evidence="3" id="KW-0378">Hydrolase</keyword>
<keyword evidence="4" id="KW-0732">Signal</keyword>
<keyword evidence="3" id="KW-0862">Zinc</keyword>
<keyword evidence="3" id="KW-0479">Metal-binding</keyword>
<name>A0AAN6X0L2_9PEZI</name>
<dbReference type="InterPro" id="IPR040234">
    <property type="entry name" value="QC/QCL"/>
</dbReference>
<dbReference type="PANTHER" id="PTHR12283:SF6">
    <property type="entry name" value="GLUTAMINYL-PEPTIDE CYCLOTRANSFERASE-RELATED"/>
    <property type="match status" value="1"/>
</dbReference>
<gene>
    <name evidence="6" type="ORF">QBC35DRAFT_486130</name>
</gene>
<evidence type="ECO:0000256" key="4">
    <source>
        <dbReference type="SAM" id="SignalP"/>
    </source>
</evidence>
<evidence type="ECO:0000313" key="6">
    <source>
        <dbReference type="EMBL" id="KAK4191853.1"/>
    </source>
</evidence>
<dbReference type="SUPFAM" id="SSF53187">
    <property type="entry name" value="Zn-dependent exopeptidases"/>
    <property type="match status" value="1"/>
</dbReference>
<organism evidence="6 7">
    <name type="scientific">Podospora australis</name>
    <dbReference type="NCBI Taxonomy" id="1536484"/>
    <lineage>
        <taxon>Eukaryota</taxon>
        <taxon>Fungi</taxon>
        <taxon>Dikarya</taxon>
        <taxon>Ascomycota</taxon>
        <taxon>Pezizomycotina</taxon>
        <taxon>Sordariomycetes</taxon>
        <taxon>Sordariomycetidae</taxon>
        <taxon>Sordariales</taxon>
        <taxon>Podosporaceae</taxon>
        <taxon>Podospora</taxon>
    </lineage>
</organism>
<dbReference type="Gene3D" id="3.40.630.10">
    <property type="entry name" value="Zn peptidases"/>
    <property type="match status" value="1"/>
</dbReference>
<dbReference type="Pfam" id="PF04389">
    <property type="entry name" value="Peptidase_M28"/>
    <property type="match status" value="1"/>
</dbReference>
<dbReference type="CDD" id="cd03880">
    <property type="entry name" value="M28_QC_like"/>
    <property type="match status" value="1"/>
</dbReference>
<feature type="chain" id="PRO_5042982809" description="Peptide hydrolase" evidence="4">
    <location>
        <begin position="16"/>
        <end position="417"/>
    </location>
</feature>
<feature type="domain" description="Peptidase M28" evidence="5">
    <location>
        <begin position="123"/>
        <end position="350"/>
    </location>
</feature>
<dbReference type="GO" id="GO:0008233">
    <property type="term" value="F:peptidase activity"/>
    <property type="evidence" value="ECO:0007669"/>
    <property type="project" value="UniProtKB-KW"/>
</dbReference>
<dbReference type="InterPro" id="IPR007484">
    <property type="entry name" value="Peptidase_M28"/>
</dbReference>
<dbReference type="GO" id="GO:0008270">
    <property type="term" value="F:zinc ion binding"/>
    <property type="evidence" value="ECO:0007669"/>
    <property type="project" value="TreeGrafter"/>
</dbReference>
<evidence type="ECO:0000259" key="5">
    <source>
        <dbReference type="Pfam" id="PF04389"/>
    </source>
</evidence>
<proteinExistence type="inferred from homology"/>
<dbReference type="EMBL" id="MU864357">
    <property type="protein sequence ID" value="KAK4191853.1"/>
    <property type="molecule type" value="Genomic_DNA"/>
</dbReference>
<feature type="signal peptide" evidence="4">
    <location>
        <begin position="1"/>
        <end position="15"/>
    </location>
</feature>
<keyword evidence="3" id="KW-0645">Protease</keyword>
<protein>
    <recommendedName>
        <fullName evidence="3">Peptide hydrolase</fullName>
        <ecNumber evidence="3">3.4.-.-</ecNumber>
    </recommendedName>
</protein>
<dbReference type="EC" id="3.4.-.-" evidence="3"/>
<dbReference type="Proteomes" id="UP001302126">
    <property type="component" value="Unassembled WGS sequence"/>
</dbReference>
<evidence type="ECO:0000256" key="1">
    <source>
        <dbReference type="ARBA" id="ARBA00022679"/>
    </source>
</evidence>